<reference evidence="1 2" key="2">
    <citation type="journal article" date="2022" name="Mol. Ecol. Resour.">
        <title>The genomes of chicory, endive, great burdock and yacon provide insights into Asteraceae paleo-polyploidization history and plant inulin production.</title>
        <authorList>
            <person name="Fan W."/>
            <person name="Wang S."/>
            <person name="Wang H."/>
            <person name="Wang A."/>
            <person name="Jiang F."/>
            <person name="Liu H."/>
            <person name="Zhao H."/>
            <person name="Xu D."/>
            <person name="Zhang Y."/>
        </authorList>
    </citation>
    <scope>NUCLEOTIDE SEQUENCE [LARGE SCALE GENOMIC DNA]</scope>
    <source>
        <strain evidence="2">cv. Punajuju</strain>
        <tissue evidence="1">Leaves</tissue>
    </source>
</reference>
<name>A0ACB9D0T0_CICIN</name>
<organism evidence="1 2">
    <name type="scientific">Cichorium intybus</name>
    <name type="common">Chicory</name>
    <dbReference type="NCBI Taxonomy" id="13427"/>
    <lineage>
        <taxon>Eukaryota</taxon>
        <taxon>Viridiplantae</taxon>
        <taxon>Streptophyta</taxon>
        <taxon>Embryophyta</taxon>
        <taxon>Tracheophyta</taxon>
        <taxon>Spermatophyta</taxon>
        <taxon>Magnoliopsida</taxon>
        <taxon>eudicotyledons</taxon>
        <taxon>Gunneridae</taxon>
        <taxon>Pentapetalae</taxon>
        <taxon>asterids</taxon>
        <taxon>campanulids</taxon>
        <taxon>Asterales</taxon>
        <taxon>Asteraceae</taxon>
        <taxon>Cichorioideae</taxon>
        <taxon>Cichorieae</taxon>
        <taxon>Cichoriinae</taxon>
        <taxon>Cichorium</taxon>
    </lineage>
</organism>
<dbReference type="EMBL" id="CM042013">
    <property type="protein sequence ID" value="KAI3740184.1"/>
    <property type="molecule type" value="Genomic_DNA"/>
</dbReference>
<keyword evidence="2" id="KW-1185">Reference proteome</keyword>
<gene>
    <name evidence="1" type="ORF">L2E82_30606</name>
</gene>
<comment type="caution">
    <text evidence="1">The sequence shown here is derived from an EMBL/GenBank/DDBJ whole genome shotgun (WGS) entry which is preliminary data.</text>
</comment>
<reference evidence="2" key="1">
    <citation type="journal article" date="2022" name="Mol. Ecol. Resour.">
        <title>The genomes of chicory, endive, great burdock and yacon provide insights into Asteraceae palaeo-polyploidization history and plant inulin production.</title>
        <authorList>
            <person name="Fan W."/>
            <person name="Wang S."/>
            <person name="Wang H."/>
            <person name="Wang A."/>
            <person name="Jiang F."/>
            <person name="Liu H."/>
            <person name="Zhao H."/>
            <person name="Xu D."/>
            <person name="Zhang Y."/>
        </authorList>
    </citation>
    <scope>NUCLEOTIDE SEQUENCE [LARGE SCALE GENOMIC DNA]</scope>
    <source>
        <strain evidence="2">cv. Punajuju</strain>
    </source>
</reference>
<evidence type="ECO:0000313" key="1">
    <source>
        <dbReference type="EMBL" id="KAI3740184.1"/>
    </source>
</evidence>
<protein>
    <submittedName>
        <fullName evidence="1">Uncharacterized protein</fullName>
    </submittedName>
</protein>
<evidence type="ECO:0000313" key="2">
    <source>
        <dbReference type="Proteomes" id="UP001055811"/>
    </source>
</evidence>
<sequence>MVELLSDYECEIRYHPGKANVVADALSQKEYSGRRVKSLSITIHSHLSTQIKEAQLEALKPENVATEALRGMDKNIEVKEDGARYLMNRIWTPKFGGYRDIVMNEAHKTRYSIHPGSDKMYLDLKKLY</sequence>
<proteinExistence type="predicted"/>
<dbReference type="Proteomes" id="UP001055811">
    <property type="component" value="Linkage Group LG05"/>
</dbReference>
<accession>A0ACB9D0T0</accession>